<keyword evidence="1" id="KW-0472">Membrane</keyword>
<organism evidence="2 3">
    <name type="scientific">Actinoplanes digitatis</name>
    <dbReference type="NCBI Taxonomy" id="1868"/>
    <lineage>
        <taxon>Bacteria</taxon>
        <taxon>Bacillati</taxon>
        <taxon>Actinomycetota</taxon>
        <taxon>Actinomycetes</taxon>
        <taxon>Micromonosporales</taxon>
        <taxon>Micromonosporaceae</taxon>
        <taxon>Actinoplanes</taxon>
    </lineage>
</organism>
<proteinExistence type="predicted"/>
<keyword evidence="1" id="KW-1133">Transmembrane helix</keyword>
<dbReference type="RefSeq" id="WP_184997492.1">
    <property type="nucleotide sequence ID" value="NZ_BOMK01000045.1"/>
</dbReference>
<keyword evidence="1" id="KW-0812">Transmembrane</keyword>
<dbReference type="EMBL" id="JACHNH010000001">
    <property type="protein sequence ID" value="MBB4766368.1"/>
    <property type="molecule type" value="Genomic_DNA"/>
</dbReference>
<comment type="caution">
    <text evidence="2">The sequence shown here is derived from an EMBL/GenBank/DDBJ whole genome shotgun (WGS) entry which is preliminary data.</text>
</comment>
<sequence>MSETRATTPVFPPGRYGRRRDGRRRLFAPIALALVAAITVGFLAVRLYGRFGDPDYDAQIVGWSDVTDSRITVKFTVRVPAGGSATCGLRARSYDGAEVGRATVTVGAEGSARVIEVAEVVPTTARAAVGEVLRCAAPR</sequence>
<reference evidence="2 3" key="1">
    <citation type="submission" date="2020-08" db="EMBL/GenBank/DDBJ databases">
        <title>Sequencing the genomes of 1000 actinobacteria strains.</title>
        <authorList>
            <person name="Klenk H.-P."/>
        </authorList>
    </citation>
    <scope>NUCLEOTIDE SEQUENCE [LARGE SCALE GENOMIC DNA]</scope>
    <source>
        <strain evidence="2 3">DSM 43149</strain>
    </source>
</reference>
<protein>
    <recommendedName>
        <fullName evidence="4">DUF4307 domain-containing protein</fullName>
    </recommendedName>
</protein>
<gene>
    <name evidence="2" type="ORF">BJ971_006924</name>
</gene>
<keyword evidence="3" id="KW-1185">Reference proteome</keyword>
<dbReference type="Proteomes" id="UP000578112">
    <property type="component" value="Unassembled WGS sequence"/>
</dbReference>
<evidence type="ECO:0008006" key="4">
    <source>
        <dbReference type="Google" id="ProtNLM"/>
    </source>
</evidence>
<evidence type="ECO:0000313" key="2">
    <source>
        <dbReference type="EMBL" id="MBB4766368.1"/>
    </source>
</evidence>
<name>A0A7W7I568_9ACTN</name>
<dbReference type="AlphaFoldDB" id="A0A7W7I568"/>
<evidence type="ECO:0000313" key="3">
    <source>
        <dbReference type="Proteomes" id="UP000578112"/>
    </source>
</evidence>
<accession>A0A7W7I568</accession>
<dbReference type="InterPro" id="IPR025443">
    <property type="entry name" value="DUF4307"/>
</dbReference>
<evidence type="ECO:0000256" key="1">
    <source>
        <dbReference type="SAM" id="Phobius"/>
    </source>
</evidence>
<dbReference type="Pfam" id="PF14155">
    <property type="entry name" value="DUF4307"/>
    <property type="match status" value="1"/>
</dbReference>
<feature type="transmembrane region" description="Helical" evidence="1">
    <location>
        <begin position="26"/>
        <end position="49"/>
    </location>
</feature>